<proteinExistence type="predicted"/>
<sequence length="377" mass="42845">MLGKEIVRENELCLTTLGLSDILAECERVDLGRAIPTHSSLSALTATGISSDGFDWLLPITLQEELLSFAEKLSSQNGQLTLSSLVRQTCPQLLGGERGEKSESKKGESTQTKKFSIPCIIKQFKQPELKGFIQKDLGDRFIVYIPEDDSTITVSKLLVYPDFPESKSSGQINKIPSTKKVTPPSKNSLTLTRRNKGDGTGYIYHRTITRRGKQYEEFYYRYRDEAGKLRSKYIPTRLLDKVRSAELSKKPITDILFLLGGGDISRGEQSDTLDDGNVQIGDENNESDSINRGEQLTPPSNKKRKQGCGTGYIECKPIKRSGKEYKQYWYHYEEWREGECIDKKSKYIPKRLVQKLEKMDNEKQPVRIILELLEVKK</sequence>
<geneLocation type="plasmid" evidence="2 3">
    <name>pSTA7437.02</name>
</geneLocation>
<evidence type="ECO:0000313" key="3">
    <source>
        <dbReference type="Proteomes" id="UP000010473"/>
    </source>
</evidence>
<feature type="region of interest" description="Disordered" evidence="1">
    <location>
        <begin position="268"/>
        <end position="307"/>
    </location>
</feature>
<dbReference type="EMBL" id="CP003655">
    <property type="protein sequence ID" value="AFZ38240.1"/>
    <property type="molecule type" value="Genomic_DNA"/>
</dbReference>
<reference evidence="3" key="1">
    <citation type="journal article" date="2013" name="Proc. Natl. Acad. Sci. U.S.A.">
        <title>Improving the coverage of the cyanobacterial phylum using diversity-driven genome sequencing.</title>
        <authorList>
            <person name="Shih P.M."/>
            <person name="Wu D."/>
            <person name="Latifi A."/>
            <person name="Axen S.D."/>
            <person name="Fewer D.P."/>
            <person name="Talla E."/>
            <person name="Calteau A."/>
            <person name="Cai F."/>
            <person name="Tandeau de Marsac N."/>
            <person name="Rippka R."/>
            <person name="Herdman M."/>
            <person name="Sivonen K."/>
            <person name="Coursin T."/>
            <person name="Laurent T."/>
            <person name="Goodwin L."/>
            <person name="Nolan M."/>
            <person name="Davenport K.W."/>
            <person name="Han C.S."/>
            <person name="Rubin E.M."/>
            <person name="Eisen J.A."/>
            <person name="Woyke T."/>
            <person name="Gugger M."/>
            <person name="Kerfeld C.A."/>
        </authorList>
    </citation>
    <scope>NUCLEOTIDE SEQUENCE [LARGE SCALE GENOMIC DNA]</scope>
    <source>
        <strain evidence="3">ATCC 29371 / PCC 7437</strain>
        <plasmid evidence="3">Plasmid pSTA7437.02</plasmid>
    </source>
</reference>
<name>K9Y082_STAC7</name>
<dbReference type="OrthoDB" id="481219at2"/>
<protein>
    <submittedName>
        <fullName evidence="2">Uncharacterized protein</fullName>
    </submittedName>
</protein>
<keyword evidence="3" id="KW-1185">Reference proteome</keyword>
<feature type="compositionally biased region" description="Polar residues" evidence="1">
    <location>
        <begin position="287"/>
        <end position="300"/>
    </location>
</feature>
<organism evidence="2 3">
    <name type="scientific">Stanieria cyanosphaera (strain ATCC 29371 / PCC 7437)</name>
    <dbReference type="NCBI Taxonomy" id="111780"/>
    <lineage>
        <taxon>Bacteria</taxon>
        <taxon>Bacillati</taxon>
        <taxon>Cyanobacteriota</taxon>
        <taxon>Cyanophyceae</taxon>
        <taxon>Pleurocapsales</taxon>
        <taxon>Dermocarpellaceae</taxon>
        <taxon>Stanieria</taxon>
    </lineage>
</organism>
<dbReference type="Proteomes" id="UP000010473">
    <property type="component" value="Plasmid pSTA7437.02"/>
</dbReference>
<keyword evidence="2" id="KW-0614">Plasmid</keyword>
<gene>
    <name evidence="2" type="ordered locus">Sta7437_4802</name>
</gene>
<dbReference type="RefSeq" id="WP_015195618.1">
    <property type="nucleotide sequence ID" value="NC_019749.1"/>
</dbReference>
<evidence type="ECO:0000256" key="1">
    <source>
        <dbReference type="SAM" id="MobiDB-lite"/>
    </source>
</evidence>
<dbReference type="AlphaFoldDB" id="K9Y082"/>
<evidence type="ECO:0000313" key="2">
    <source>
        <dbReference type="EMBL" id="AFZ38240.1"/>
    </source>
</evidence>
<dbReference type="HOGENOM" id="CLU_032557_0_0_3"/>
<accession>K9Y082</accession>
<dbReference type="KEGG" id="scs:Sta7437_4802"/>